<dbReference type="EMBL" id="CM047943">
    <property type="protein sequence ID" value="KAI9900990.1"/>
    <property type="molecule type" value="Genomic_DNA"/>
</dbReference>
<gene>
    <name evidence="1" type="ORF">N3K66_005252</name>
</gene>
<accession>A0ACC0V3M0</accession>
<reference evidence="1" key="1">
    <citation type="submission" date="2022-10" db="EMBL/GenBank/DDBJ databases">
        <title>Complete Genome of Trichothecium roseum strain YXFP-22015, a Plant Pathogen Isolated from Citrus.</title>
        <authorList>
            <person name="Wang Y."/>
            <person name="Zhu L."/>
        </authorList>
    </citation>
    <scope>NUCLEOTIDE SEQUENCE</scope>
    <source>
        <strain evidence="1">YXFP-22015</strain>
    </source>
</reference>
<name>A0ACC0V3M0_9HYPO</name>
<dbReference type="Proteomes" id="UP001163324">
    <property type="component" value="Chromosome 4"/>
</dbReference>
<keyword evidence="2" id="KW-1185">Reference proteome</keyword>
<proteinExistence type="predicted"/>
<comment type="caution">
    <text evidence="1">The sequence shown here is derived from an EMBL/GenBank/DDBJ whole genome shotgun (WGS) entry which is preliminary data.</text>
</comment>
<organism evidence="1 2">
    <name type="scientific">Trichothecium roseum</name>
    <dbReference type="NCBI Taxonomy" id="47278"/>
    <lineage>
        <taxon>Eukaryota</taxon>
        <taxon>Fungi</taxon>
        <taxon>Dikarya</taxon>
        <taxon>Ascomycota</taxon>
        <taxon>Pezizomycotina</taxon>
        <taxon>Sordariomycetes</taxon>
        <taxon>Hypocreomycetidae</taxon>
        <taxon>Hypocreales</taxon>
        <taxon>Hypocreales incertae sedis</taxon>
        <taxon>Trichothecium</taxon>
    </lineage>
</organism>
<evidence type="ECO:0000313" key="1">
    <source>
        <dbReference type="EMBL" id="KAI9900990.1"/>
    </source>
</evidence>
<sequence length="472" mass="50386">MTSSTFKVVVVGGGPVGLVAAHALSRAGIDFVLLERRPRVVEDVGASVVLQAMGLRAMGQLGLLEAIGAAGTTLRRFDRVDHRGRDMGDMKWFELSAESCGTYPLVVGRYDLTKLLYESLPEDARAKILTNKQVKTVSTTTAEDGEGEGVTVHCADGTVHTGSVVVGADGAHSVVRGEMRRLALAAGAAEDEVNAEKPYLTTYRCLWLRCPTSLADDLAAGNTCESHGAGCTSQLFAGEETTIAGIYERMGAPTRDRVRYGEADKEDMVRRWGDVPLSPGGKLTLRKAFEGSTQSALVSLEEGVVERWSWEGRVVLAGDAAHKYTPSTGAGCNTGIVDVVVLVNKLRRALLDAGEKEGESGRSVGMPDRSALAHAFEEYQLARRQTVVNECASSGNATAMASWATAVLGVLDRWVMGSHRVQRYFSAKTKAYIARTPVFDFIEAEEAFEGSVPWEVRMPGATALPGTAVAAA</sequence>
<evidence type="ECO:0000313" key="2">
    <source>
        <dbReference type="Proteomes" id="UP001163324"/>
    </source>
</evidence>
<protein>
    <submittedName>
        <fullName evidence="1">Uncharacterized protein</fullName>
    </submittedName>
</protein>